<dbReference type="Proteomes" id="UP001589716">
    <property type="component" value="Unassembled WGS sequence"/>
</dbReference>
<dbReference type="InterPro" id="IPR038765">
    <property type="entry name" value="Papain-like_cys_pep_sf"/>
</dbReference>
<dbReference type="EMBL" id="JBHMCT010000013">
    <property type="protein sequence ID" value="MFB9556958.1"/>
    <property type="molecule type" value="Genomic_DNA"/>
</dbReference>
<organism evidence="8 9">
    <name type="scientific">Streptomyces roseoviridis</name>
    <dbReference type="NCBI Taxonomy" id="67361"/>
    <lineage>
        <taxon>Bacteria</taxon>
        <taxon>Bacillati</taxon>
        <taxon>Actinomycetota</taxon>
        <taxon>Actinomycetes</taxon>
        <taxon>Kitasatosporales</taxon>
        <taxon>Streptomycetaceae</taxon>
        <taxon>Streptomyces</taxon>
    </lineage>
</organism>
<dbReference type="RefSeq" id="WP_345484599.1">
    <property type="nucleotide sequence ID" value="NZ_BAAAWU010000001.1"/>
</dbReference>
<keyword evidence="9" id="KW-1185">Reference proteome</keyword>
<dbReference type="InterPro" id="IPR000064">
    <property type="entry name" value="NLP_P60_dom"/>
</dbReference>
<proteinExistence type="inferred from homology"/>
<keyword evidence="5" id="KW-0175">Coiled coil</keyword>
<evidence type="ECO:0000259" key="7">
    <source>
        <dbReference type="PROSITE" id="PS51935"/>
    </source>
</evidence>
<dbReference type="Gene3D" id="3.90.1720.10">
    <property type="entry name" value="endopeptidase domain like (from Nostoc punctiforme)"/>
    <property type="match status" value="1"/>
</dbReference>
<name>A0ABV5QVU4_9ACTN</name>
<accession>A0ABV5QVU4</accession>
<gene>
    <name evidence="8" type="ORF">ACFFTP_22535</name>
</gene>
<evidence type="ECO:0000256" key="1">
    <source>
        <dbReference type="ARBA" id="ARBA00007074"/>
    </source>
</evidence>
<evidence type="ECO:0000313" key="9">
    <source>
        <dbReference type="Proteomes" id="UP001589716"/>
    </source>
</evidence>
<comment type="similarity">
    <text evidence="1">Belongs to the peptidase C40 family.</text>
</comment>
<keyword evidence="4" id="KW-0788">Thiol protease</keyword>
<evidence type="ECO:0000313" key="8">
    <source>
        <dbReference type="EMBL" id="MFB9556958.1"/>
    </source>
</evidence>
<feature type="coiled-coil region" evidence="5">
    <location>
        <begin position="50"/>
        <end position="98"/>
    </location>
</feature>
<keyword evidence="6" id="KW-0732">Signal</keyword>
<evidence type="ECO:0000256" key="3">
    <source>
        <dbReference type="ARBA" id="ARBA00022801"/>
    </source>
</evidence>
<feature type="domain" description="NlpC/P60" evidence="7">
    <location>
        <begin position="228"/>
        <end position="346"/>
    </location>
</feature>
<sequence length="346" mass="37454">MASHRRPKQSNPRYTGVITATAAAAVALSTQTASADPLPDPNKKGVKAQLDRFYEQATQATEKYNGAKEKADELKKQVATLQDTAARKQGELNELRDRIGTVAAGQYRSGGLDPAIQLFLSEDPDTYLEKASALDRVGERQSTVLQQFLSQQRALQQQRKEASQKLGDLDAVQKELGKRKKEIQGKLGEAQRLLNTLSAKERARINEEEDRANRASARVDLGNEASASQRAAAAFAAAKSRVGMPYVWGASGPSSFDCSGLTSWAFRQAGVTIPRTSQAQANAGTRINSLSALKPGDLILMRSDLSHVGFYAGNGQILHAPKPGAQVRYESIARSGMPFMWGVRIG</sequence>
<reference evidence="8 9" key="1">
    <citation type="submission" date="2024-09" db="EMBL/GenBank/DDBJ databases">
        <authorList>
            <person name="Sun Q."/>
            <person name="Mori K."/>
        </authorList>
    </citation>
    <scope>NUCLEOTIDE SEQUENCE [LARGE SCALE GENOMIC DNA]</scope>
    <source>
        <strain evidence="8 9">JCM 4414</strain>
    </source>
</reference>
<dbReference type="InterPro" id="IPR051794">
    <property type="entry name" value="PG_Endopeptidase_C40"/>
</dbReference>
<keyword evidence="2" id="KW-0645">Protease</keyword>
<feature type="signal peptide" evidence="6">
    <location>
        <begin position="1"/>
        <end position="35"/>
    </location>
</feature>
<evidence type="ECO:0000256" key="6">
    <source>
        <dbReference type="SAM" id="SignalP"/>
    </source>
</evidence>
<evidence type="ECO:0000256" key="2">
    <source>
        <dbReference type="ARBA" id="ARBA00022670"/>
    </source>
</evidence>
<protein>
    <submittedName>
        <fullName evidence="8">NlpC/P60 family protein</fullName>
    </submittedName>
</protein>
<evidence type="ECO:0000256" key="5">
    <source>
        <dbReference type="SAM" id="Coils"/>
    </source>
</evidence>
<keyword evidence="3" id="KW-0378">Hydrolase</keyword>
<evidence type="ECO:0000256" key="4">
    <source>
        <dbReference type="ARBA" id="ARBA00022807"/>
    </source>
</evidence>
<dbReference type="PROSITE" id="PS51935">
    <property type="entry name" value="NLPC_P60"/>
    <property type="match status" value="1"/>
</dbReference>
<feature type="coiled-coil region" evidence="5">
    <location>
        <begin position="145"/>
        <end position="218"/>
    </location>
</feature>
<feature type="chain" id="PRO_5045926044" evidence="6">
    <location>
        <begin position="36"/>
        <end position="346"/>
    </location>
</feature>
<comment type="caution">
    <text evidence="8">The sequence shown here is derived from an EMBL/GenBank/DDBJ whole genome shotgun (WGS) entry which is preliminary data.</text>
</comment>
<dbReference type="Pfam" id="PF00877">
    <property type="entry name" value="NLPC_P60"/>
    <property type="match status" value="1"/>
</dbReference>
<dbReference type="SUPFAM" id="SSF54001">
    <property type="entry name" value="Cysteine proteinases"/>
    <property type="match status" value="1"/>
</dbReference>
<dbReference type="PANTHER" id="PTHR47359">
    <property type="entry name" value="PEPTIDOGLYCAN DL-ENDOPEPTIDASE CWLO"/>
    <property type="match status" value="1"/>
</dbReference>
<dbReference type="PANTHER" id="PTHR47359:SF3">
    <property type="entry name" value="NLP_P60 DOMAIN-CONTAINING PROTEIN-RELATED"/>
    <property type="match status" value="1"/>
</dbReference>